<dbReference type="Pfam" id="PF06182">
    <property type="entry name" value="ABC2_membrane_6"/>
    <property type="match status" value="1"/>
</dbReference>
<feature type="transmembrane region" description="Helical" evidence="1">
    <location>
        <begin position="167"/>
        <end position="187"/>
    </location>
</feature>
<name>A0A4R7ZRD9_9ACTN</name>
<protein>
    <submittedName>
        <fullName evidence="2">ABC-2 type transport system permease protein</fullName>
    </submittedName>
</protein>
<proteinExistence type="predicted"/>
<dbReference type="OrthoDB" id="8582979at2"/>
<feature type="transmembrane region" description="Helical" evidence="1">
    <location>
        <begin position="21"/>
        <end position="47"/>
    </location>
</feature>
<keyword evidence="1" id="KW-0812">Transmembrane</keyword>
<keyword evidence="3" id="KW-1185">Reference proteome</keyword>
<evidence type="ECO:0000256" key="1">
    <source>
        <dbReference type="SAM" id="Phobius"/>
    </source>
</evidence>
<reference evidence="2 3" key="1">
    <citation type="submission" date="2019-03" db="EMBL/GenBank/DDBJ databases">
        <title>Genomic Encyclopedia of Type Strains, Phase III (KMG-III): the genomes of soil and plant-associated and newly described type strains.</title>
        <authorList>
            <person name="Whitman W."/>
        </authorList>
    </citation>
    <scope>NUCLEOTIDE SEQUENCE [LARGE SCALE GENOMIC DNA]</scope>
    <source>
        <strain evidence="2 3">VKM Ac-2570</strain>
    </source>
</reference>
<feature type="transmembrane region" description="Helical" evidence="1">
    <location>
        <begin position="107"/>
        <end position="128"/>
    </location>
</feature>
<dbReference type="Proteomes" id="UP000295447">
    <property type="component" value="Unassembled WGS sequence"/>
</dbReference>
<feature type="transmembrane region" description="Helical" evidence="1">
    <location>
        <begin position="225"/>
        <end position="243"/>
    </location>
</feature>
<dbReference type="EMBL" id="SODF01000002">
    <property type="protein sequence ID" value="TDW19228.1"/>
    <property type="molecule type" value="Genomic_DNA"/>
</dbReference>
<organism evidence="2 3">
    <name type="scientific">Kribbella kalugense</name>
    <dbReference type="NCBI Taxonomy" id="2512221"/>
    <lineage>
        <taxon>Bacteria</taxon>
        <taxon>Bacillati</taxon>
        <taxon>Actinomycetota</taxon>
        <taxon>Actinomycetes</taxon>
        <taxon>Propionibacteriales</taxon>
        <taxon>Kribbellaceae</taxon>
        <taxon>Kribbella</taxon>
    </lineage>
</organism>
<gene>
    <name evidence="2" type="ORF">EV650_5834</name>
</gene>
<evidence type="ECO:0000313" key="3">
    <source>
        <dbReference type="Proteomes" id="UP000295447"/>
    </source>
</evidence>
<accession>A0A4R7ZRD9</accession>
<dbReference type="PANTHER" id="PTHR36832">
    <property type="entry name" value="SLR1174 PROTEIN-RELATED"/>
    <property type="match status" value="1"/>
</dbReference>
<dbReference type="RefSeq" id="WP_134122114.1">
    <property type="nucleotide sequence ID" value="NZ_SODF01000002.1"/>
</dbReference>
<evidence type="ECO:0000313" key="2">
    <source>
        <dbReference type="EMBL" id="TDW19228.1"/>
    </source>
</evidence>
<comment type="caution">
    <text evidence="2">The sequence shown here is derived from an EMBL/GenBank/DDBJ whole genome shotgun (WGS) entry which is preliminary data.</text>
</comment>
<keyword evidence="1" id="KW-1133">Transmembrane helix</keyword>
<feature type="transmembrane region" description="Helical" evidence="1">
    <location>
        <begin position="53"/>
        <end position="70"/>
    </location>
</feature>
<feature type="transmembrane region" description="Helical" evidence="1">
    <location>
        <begin position="140"/>
        <end position="160"/>
    </location>
</feature>
<dbReference type="InterPro" id="IPR010390">
    <property type="entry name" value="ABC-2_transporter-like"/>
</dbReference>
<dbReference type="AlphaFoldDB" id="A0A4R7ZRD9"/>
<sequence>MRTAVLLGFRLRQEVLEWSGAWWFLLTLVVQAVVAPLIGLFVWSAVYPDDPSIARYYVAVILVTLMTESFEQHTFSERIYDGTLSHELLRPQPVVIGVIGMNLAIRAWLTLLGAPVVVLTGFALRAGFDWSAVLRSTPYIVVAAVLVFLWTFLLALTAFWTDRVHAVVGFGSQLIFLFGGTAAPIGLLPDTWRRVAEVLPFYGMNGLPAEIAAGRRSGGGLGYQLIWVVVLVAVVTVVWRIGVRRYTAVGS</sequence>
<dbReference type="PANTHER" id="PTHR36832:SF1">
    <property type="entry name" value="SLR1174 PROTEIN"/>
    <property type="match status" value="1"/>
</dbReference>
<keyword evidence="1" id="KW-0472">Membrane</keyword>